<accession>A0AA40JRT2</accession>
<evidence type="ECO:0000313" key="3">
    <source>
        <dbReference type="Proteomes" id="UP000032274"/>
    </source>
</evidence>
<reference evidence="2 3" key="1">
    <citation type="submission" date="2015-01" db="EMBL/GenBank/DDBJ databases">
        <title>Characterization of Swiss Staphylococcus aureus strains involved in food poisoning.</title>
        <authorList>
            <person name="Crovadore J."/>
            <person name="Chablais R."/>
            <person name="Tonacini J."/>
            <person name="Schnyder B."/>
            <person name="Lefort F."/>
        </authorList>
    </citation>
    <scope>NUCLEOTIDE SEQUENCE [LARGE SCALE GENOMIC DNA]</scope>
    <source>
        <strain evidence="2 3">SA-120</strain>
    </source>
</reference>
<dbReference type="EMBL" id="JXIG01000075">
    <property type="protein sequence ID" value="KIU01692.1"/>
    <property type="molecule type" value="Genomic_DNA"/>
</dbReference>
<feature type="compositionally biased region" description="Basic and acidic residues" evidence="1">
    <location>
        <begin position="39"/>
        <end position="51"/>
    </location>
</feature>
<feature type="non-terminal residue" evidence="2">
    <location>
        <position position="120"/>
    </location>
</feature>
<evidence type="ECO:0000256" key="1">
    <source>
        <dbReference type="SAM" id="MobiDB-lite"/>
    </source>
</evidence>
<organism evidence="2 3">
    <name type="scientific">Staphylococcus aureus</name>
    <dbReference type="NCBI Taxonomy" id="1280"/>
    <lineage>
        <taxon>Bacteria</taxon>
        <taxon>Bacillati</taxon>
        <taxon>Bacillota</taxon>
        <taxon>Bacilli</taxon>
        <taxon>Bacillales</taxon>
        <taxon>Staphylococcaceae</taxon>
        <taxon>Staphylococcus</taxon>
    </lineage>
</organism>
<proteinExistence type="predicted"/>
<name>A0AA40JRT2_STAAU</name>
<protein>
    <submittedName>
        <fullName evidence="2">Uncharacterized protein</fullName>
    </submittedName>
</protein>
<dbReference type="Proteomes" id="UP000032274">
    <property type="component" value="Unassembled WGS sequence"/>
</dbReference>
<feature type="region of interest" description="Disordered" evidence="1">
    <location>
        <begin position="1"/>
        <end position="108"/>
    </location>
</feature>
<evidence type="ECO:0000313" key="2">
    <source>
        <dbReference type="EMBL" id="KIU01692.1"/>
    </source>
</evidence>
<feature type="compositionally biased region" description="Basic and acidic residues" evidence="1">
    <location>
        <begin position="1"/>
        <end position="20"/>
    </location>
</feature>
<gene>
    <name evidence="2" type="ORF">QU38_00320</name>
</gene>
<sequence length="120" mass="13553">MDEQPHADHGQQHQPERQLDDGGEVLEQLVLGDTPAVEEQERRQKQEHEQLGVELDAMRGGQADRGAQQDLHQRRGHAERKHPRDCAADDDGEQQEQDDRNGFHGSASFCAAWRPRLGSC</sequence>
<comment type="caution">
    <text evidence="2">The sequence shown here is derived from an EMBL/GenBank/DDBJ whole genome shotgun (WGS) entry which is preliminary data.</text>
</comment>
<dbReference type="AlphaFoldDB" id="A0AA40JRT2"/>